<dbReference type="GO" id="GO:0015109">
    <property type="term" value="F:chromate transmembrane transporter activity"/>
    <property type="evidence" value="ECO:0007669"/>
    <property type="project" value="InterPro"/>
</dbReference>
<keyword evidence="3" id="KW-1003">Cell membrane</keyword>
<dbReference type="Pfam" id="PF02417">
    <property type="entry name" value="Chromate_transp"/>
    <property type="match status" value="1"/>
</dbReference>
<evidence type="ECO:0000256" key="1">
    <source>
        <dbReference type="ARBA" id="ARBA00004651"/>
    </source>
</evidence>
<evidence type="ECO:0000313" key="8">
    <source>
        <dbReference type="EMBL" id="ERT69023.1"/>
    </source>
</evidence>
<dbReference type="PANTHER" id="PTHR43663">
    <property type="entry name" value="CHROMATE TRANSPORT PROTEIN-RELATED"/>
    <property type="match status" value="1"/>
</dbReference>
<dbReference type="Proteomes" id="UP000017081">
    <property type="component" value="Unassembled WGS sequence"/>
</dbReference>
<protein>
    <recommendedName>
        <fullName evidence="10">Chromate transport protein</fullName>
    </recommendedName>
</protein>
<accession>U7VDY0</accession>
<keyword evidence="6 7" id="KW-0472">Membrane</keyword>
<comment type="subcellular location">
    <subcellularLocation>
        <location evidence="1">Cell membrane</location>
        <topology evidence="1">Multi-pass membrane protein</topology>
    </subcellularLocation>
</comment>
<evidence type="ECO:0000313" key="9">
    <source>
        <dbReference type="Proteomes" id="UP000017081"/>
    </source>
</evidence>
<name>U7VDY0_9FUSO</name>
<feature type="transmembrane region" description="Helical" evidence="7">
    <location>
        <begin position="7"/>
        <end position="29"/>
    </location>
</feature>
<feature type="transmembrane region" description="Helical" evidence="7">
    <location>
        <begin position="79"/>
        <end position="99"/>
    </location>
</feature>
<feature type="transmembrane region" description="Helical" evidence="7">
    <location>
        <begin position="49"/>
        <end position="67"/>
    </location>
</feature>
<keyword evidence="9" id="KW-1185">Reference proteome</keyword>
<evidence type="ECO:0000256" key="2">
    <source>
        <dbReference type="ARBA" id="ARBA00005262"/>
    </source>
</evidence>
<evidence type="ECO:0000256" key="3">
    <source>
        <dbReference type="ARBA" id="ARBA00022475"/>
    </source>
</evidence>
<comment type="caution">
    <text evidence="8">The sequence shown here is derived from an EMBL/GenBank/DDBJ whole genome shotgun (WGS) entry which is preliminary data.</text>
</comment>
<dbReference type="HOGENOM" id="CLU_018106_1_0_0"/>
<keyword evidence="5 7" id="KW-1133">Transmembrane helix</keyword>
<gene>
    <name evidence="8" type="ORF">HMPREF0202_00989</name>
</gene>
<feature type="transmembrane region" description="Helical" evidence="7">
    <location>
        <begin position="105"/>
        <end position="129"/>
    </location>
</feature>
<dbReference type="PANTHER" id="PTHR43663:SF2">
    <property type="entry name" value="CHROMATE TRANSPORT PROTEIN-RELATED"/>
    <property type="match status" value="1"/>
</dbReference>
<dbReference type="AlphaFoldDB" id="U7VDY0"/>
<evidence type="ECO:0000256" key="6">
    <source>
        <dbReference type="ARBA" id="ARBA00023136"/>
    </source>
</evidence>
<proteinExistence type="inferred from homology"/>
<dbReference type="eggNOG" id="COG2059">
    <property type="taxonomic scope" value="Bacteria"/>
</dbReference>
<dbReference type="EMBL" id="AXZF01000038">
    <property type="protein sequence ID" value="ERT69023.1"/>
    <property type="molecule type" value="Genomic_DNA"/>
</dbReference>
<dbReference type="STRING" id="1319815.HMPREF0202_00989"/>
<evidence type="ECO:0008006" key="10">
    <source>
        <dbReference type="Google" id="ProtNLM"/>
    </source>
</evidence>
<evidence type="ECO:0000256" key="5">
    <source>
        <dbReference type="ARBA" id="ARBA00022989"/>
    </source>
</evidence>
<reference evidence="8 9" key="1">
    <citation type="submission" date="2013-08" db="EMBL/GenBank/DDBJ databases">
        <authorList>
            <person name="Weinstock G."/>
            <person name="Sodergren E."/>
            <person name="Wylie T."/>
            <person name="Fulton L."/>
            <person name="Fulton R."/>
            <person name="Fronick C."/>
            <person name="O'Laughlin M."/>
            <person name="Godfrey J."/>
            <person name="Miner T."/>
            <person name="Herter B."/>
            <person name="Appelbaum E."/>
            <person name="Cordes M."/>
            <person name="Lek S."/>
            <person name="Wollam A."/>
            <person name="Pepin K.H."/>
            <person name="Palsikar V.B."/>
            <person name="Mitreva M."/>
            <person name="Wilson R.K."/>
        </authorList>
    </citation>
    <scope>NUCLEOTIDE SEQUENCE [LARGE SCALE GENOMIC DNA]</scope>
    <source>
        <strain evidence="8 9">ATCC BAA-474</strain>
    </source>
</reference>
<dbReference type="InterPro" id="IPR003370">
    <property type="entry name" value="Chromate_transpt"/>
</dbReference>
<keyword evidence="4 7" id="KW-0812">Transmembrane</keyword>
<dbReference type="GO" id="GO:0005886">
    <property type="term" value="C:plasma membrane"/>
    <property type="evidence" value="ECO:0007669"/>
    <property type="project" value="UniProtKB-SubCell"/>
</dbReference>
<dbReference type="RefSeq" id="WP_023050530.1">
    <property type="nucleotide sequence ID" value="NZ_CP173062.2"/>
</dbReference>
<organism evidence="8 9">
    <name type="scientific">Cetobacterium somerae ATCC BAA-474</name>
    <dbReference type="NCBI Taxonomy" id="1319815"/>
    <lineage>
        <taxon>Bacteria</taxon>
        <taxon>Fusobacteriati</taxon>
        <taxon>Fusobacteriota</taxon>
        <taxon>Fusobacteriia</taxon>
        <taxon>Fusobacteriales</taxon>
        <taxon>Fusobacteriaceae</taxon>
        <taxon>Cetobacterium</taxon>
    </lineage>
</organism>
<sequence>MKFYYELFMLFFKIGMFVIGGGYAMIPFIKAEVVENKKWLTEDEFLDALAVSQSAPGILAVNVSVYVGKRLRGVKGIVAASLGAVLPSFLIILIIAIFFKNFQDNPYVIAAFKGIKPAVIALILTPALSLAKKAGITYKNVIIPIAIATLIALFNISPIIFILLGIFGGNLYYRGERK</sequence>
<comment type="similarity">
    <text evidence="2">Belongs to the chromate ion transporter (CHR) (TC 2.A.51) family.</text>
</comment>
<evidence type="ECO:0000256" key="4">
    <source>
        <dbReference type="ARBA" id="ARBA00022692"/>
    </source>
</evidence>
<dbReference type="PATRIC" id="fig|1319815.3.peg.946"/>
<evidence type="ECO:0000256" key="7">
    <source>
        <dbReference type="SAM" id="Phobius"/>
    </source>
</evidence>
<dbReference type="InterPro" id="IPR052518">
    <property type="entry name" value="CHR_Transporter"/>
</dbReference>
<feature type="transmembrane region" description="Helical" evidence="7">
    <location>
        <begin position="141"/>
        <end position="167"/>
    </location>
</feature>